<evidence type="ECO:0000313" key="2">
    <source>
        <dbReference type="EMBL" id="CAG9984090.1"/>
    </source>
</evidence>
<name>A0A9N9Y0Q5_9HYPO</name>
<proteinExistence type="predicted"/>
<dbReference type="Proteomes" id="UP000754883">
    <property type="component" value="Unassembled WGS sequence"/>
</dbReference>
<gene>
    <name evidence="2" type="ORF">CBYS24578_00008590</name>
</gene>
<dbReference type="EMBL" id="CABFNO020001379">
    <property type="protein sequence ID" value="CAG9984090.1"/>
    <property type="molecule type" value="Genomic_DNA"/>
</dbReference>
<sequence>MPGENTRSSSRKDEAESSRTPAKKASGKTPAPVATPTKAKKVQVVAPDESQGDPFREPGQAQDSAEEESDDEDIPATTAKKIRLWVVGAHEDTCFHFRYKNAKVLYSFGNVDRCTGVHKLVLLNDGVHDKAKYLNRYNHQLLVCIRSLSG</sequence>
<dbReference type="AlphaFoldDB" id="A0A9N9Y0Q5"/>
<evidence type="ECO:0000256" key="1">
    <source>
        <dbReference type="SAM" id="MobiDB-lite"/>
    </source>
</evidence>
<accession>A0A9N9Y0Q5</accession>
<reference evidence="2" key="1">
    <citation type="submission" date="2021-10" db="EMBL/GenBank/DDBJ databases">
        <authorList>
            <person name="Piombo E."/>
        </authorList>
    </citation>
    <scope>NUCLEOTIDE SEQUENCE</scope>
</reference>
<organism evidence="2 3">
    <name type="scientific">Clonostachys byssicola</name>
    <dbReference type="NCBI Taxonomy" id="160290"/>
    <lineage>
        <taxon>Eukaryota</taxon>
        <taxon>Fungi</taxon>
        <taxon>Dikarya</taxon>
        <taxon>Ascomycota</taxon>
        <taxon>Pezizomycotina</taxon>
        <taxon>Sordariomycetes</taxon>
        <taxon>Hypocreomycetidae</taxon>
        <taxon>Hypocreales</taxon>
        <taxon>Bionectriaceae</taxon>
        <taxon>Clonostachys</taxon>
    </lineage>
</organism>
<protein>
    <submittedName>
        <fullName evidence="2">Uncharacterized protein</fullName>
    </submittedName>
</protein>
<feature type="region of interest" description="Disordered" evidence="1">
    <location>
        <begin position="1"/>
        <end position="76"/>
    </location>
</feature>
<keyword evidence="3" id="KW-1185">Reference proteome</keyword>
<evidence type="ECO:0000313" key="3">
    <source>
        <dbReference type="Proteomes" id="UP000754883"/>
    </source>
</evidence>
<comment type="caution">
    <text evidence="2">The sequence shown here is derived from an EMBL/GenBank/DDBJ whole genome shotgun (WGS) entry which is preliminary data.</text>
</comment>
<feature type="compositionally biased region" description="Acidic residues" evidence="1">
    <location>
        <begin position="64"/>
        <end position="74"/>
    </location>
</feature>